<reference evidence="2 3" key="1">
    <citation type="submission" date="2018-05" db="EMBL/GenBank/DDBJ databases">
        <title>Genomic analysis of Gracilibacillus dipsosauri DD1 reveals novel features of a salt-tolerant amylase.</title>
        <authorList>
            <person name="Deutch C.E."/>
            <person name="Yang S."/>
        </authorList>
    </citation>
    <scope>NUCLEOTIDE SEQUENCE [LARGE SCALE GENOMIC DNA]</scope>
    <source>
        <strain evidence="2 3">DD1</strain>
    </source>
</reference>
<feature type="coiled-coil region" evidence="1">
    <location>
        <begin position="21"/>
        <end position="101"/>
    </location>
</feature>
<evidence type="ECO:0000256" key="1">
    <source>
        <dbReference type="SAM" id="Coils"/>
    </source>
</evidence>
<name>A0A317KTT6_9BACI</name>
<dbReference type="AlphaFoldDB" id="A0A317KTT6"/>
<sequence length="124" mass="14744">MKEQERLEEQANDIRNDLSEIIMVLQDKADLQERVKQLAEEKQELEQSCKRTIKKQHNQILELQDEGKRQRIQYLKLCDHADRLEQQNKRYEEAIGMALSDIDDYDFESVKKGLLQALQNNREG</sequence>
<protein>
    <submittedName>
        <fullName evidence="2">Uncharacterized protein</fullName>
    </submittedName>
</protein>
<evidence type="ECO:0000313" key="2">
    <source>
        <dbReference type="EMBL" id="PWU66564.1"/>
    </source>
</evidence>
<keyword evidence="3" id="KW-1185">Reference proteome</keyword>
<dbReference type="Proteomes" id="UP000245624">
    <property type="component" value="Unassembled WGS sequence"/>
</dbReference>
<accession>A0A317KTT6</accession>
<keyword evidence="1" id="KW-0175">Coiled coil</keyword>
<organism evidence="2 3">
    <name type="scientific">Gracilibacillus dipsosauri</name>
    <dbReference type="NCBI Taxonomy" id="178340"/>
    <lineage>
        <taxon>Bacteria</taxon>
        <taxon>Bacillati</taxon>
        <taxon>Bacillota</taxon>
        <taxon>Bacilli</taxon>
        <taxon>Bacillales</taxon>
        <taxon>Bacillaceae</taxon>
        <taxon>Gracilibacillus</taxon>
    </lineage>
</organism>
<proteinExistence type="predicted"/>
<comment type="caution">
    <text evidence="2">The sequence shown here is derived from an EMBL/GenBank/DDBJ whole genome shotgun (WGS) entry which is preliminary data.</text>
</comment>
<evidence type="ECO:0000313" key="3">
    <source>
        <dbReference type="Proteomes" id="UP000245624"/>
    </source>
</evidence>
<dbReference type="EMBL" id="QGTD01000021">
    <property type="protein sequence ID" value="PWU66564.1"/>
    <property type="molecule type" value="Genomic_DNA"/>
</dbReference>
<dbReference type="RefSeq" id="WP_109985699.1">
    <property type="nucleotide sequence ID" value="NZ_QGTD01000021.1"/>
</dbReference>
<gene>
    <name evidence="2" type="ORF">DLJ74_19265</name>
</gene>